<feature type="domain" description="Bul1 N-terminal" evidence="1">
    <location>
        <begin position="86"/>
        <end position="388"/>
    </location>
</feature>
<name>A0A4T0X1W0_9ASCO</name>
<dbReference type="Proteomes" id="UP000307173">
    <property type="component" value="Unassembled WGS sequence"/>
</dbReference>
<dbReference type="InterPro" id="IPR039634">
    <property type="entry name" value="Bul1-like"/>
</dbReference>
<reference evidence="2 3" key="1">
    <citation type="journal article" date="2019" name="Front. Genet.">
        <title>Whole-Genome Sequencing of the Opportunistic Yeast Pathogen Candida inconspicua Uncovers Its Hybrid Origin.</title>
        <authorList>
            <person name="Mixao V."/>
            <person name="Hansen A.P."/>
            <person name="Saus E."/>
            <person name="Boekhout T."/>
            <person name="Lass-Florl C."/>
            <person name="Gabaldon T."/>
        </authorList>
    </citation>
    <scope>NUCLEOTIDE SEQUENCE [LARGE SCALE GENOMIC DNA]</scope>
    <source>
        <strain evidence="2 3">CBS 180</strain>
    </source>
</reference>
<protein>
    <recommendedName>
        <fullName evidence="1">Bul1 N-terminal domain-containing protein</fullName>
    </recommendedName>
</protein>
<dbReference type="OrthoDB" id="3997979at2759"/>
<proteinExistence type="predicted"/>
<dbReference type="EMBL" id="SELW01000370">
    <property type="protein sequence ID" value="TID28756.1"/>
    <property type="molecule type" value="Genomic_DNA"/>
</dbReference>
<dbReference type="InterPro" id="IPR007519">
    <property type="entry name" value="Bul1_N"/>
</dbReference>
<dbReference type="PANTHER" id="PTHR31904:SF1">
    <property type="entry name" value="BYPASS OF STOP CODON PROTEIN 5-RELATED"/>
    <property type="match status" value="1"/>
</dbReference>
<dbReference type="STRING" id="52247.A0A4T0X1W0"/>
<keyword evidence="3" id="KW-1185">Reference proteome</keyword>
<gene>
    <name evidence="2" type="ORF">CANINC_002275</name>
</gene>
<dbReference type="Pfam" id="PF04425">
    <property type="entry name" value="Bul1_N"/>
    <property type="match status" value="1"/>
</dbReference>
<evidence type="ECO:0000259" key="1">
    <source>
        <dbReference type="Pfam" id="PF04425"/>
    </source>
</evidence>
<comment type="caution">
    <text evidence="2">The sequence shown here is derived from an EMBL/GenBank/DDBJ whole genome shotgun (WGS) entry which is preliminary data.</text>
</comment>
<evidence type="ECO:0000313" key="3">
    <source>
        <dbReference type="Proteomes" id="UP000307173"/>
    </source>
</evidence>
<evidence type="ECO:0000313" key="2">
    <source>
        <dbReference type="EMBL" id="TID28756.1"/>
    </source>
</evidence>
<sequence>MVYEVANTTPSSDTDDDTGTILEDVLPSFEMHNYMFNRTIFDTENLTSLDQPPNYDASNVRHRASFSSTAESDHIFPPGDLNNYVDPTTNPNLILLNNFDKFQKIALPIHIQIVLTKSIPKVGTKPERENPLRQYKPGETVCGYFLIENKSKEDIPFEMLLVSLEGDLTIPHPSIPEKVIKKKFLTTFDLSACFHYGCIDMKSQNVSIETLKDPLDDTLVGFENDRLIKTGRVHKKIFTFKLPRYLLDNACPDELPLHLELPPSFGIDNSAFNNTTKLIKINPYVGYGRLDRYGSPIKTSDYATDGQSISYYINVQFIGRKLDAYKKYYNTETNLEYDFISLKTSEYYFRVETFKNLESEFQNPYGELSTDQQIKTVEKIATDHLTELLERKNLKQAGVTDPRTQDEIIHSSSGLADKKIAQLSNSNETIPTLKDMKTQSMDNLGFTRTNTLTFVKDFFNKVEGDMKISVSVCKNMQIRSLKPKALKQASKNRQYDSSEQLKPNISSTSLSTLTLAPTMSPALSRDSVINDTDTEKLHVNLVFKPLHLKKHSKVNLPSSLTFTPILRVHNIQSPYPIPISFDNEFIFHGGMEDQQLELLRKSFPSIINKRLMY</sequence>
<dbReference type="PANTHER" id="PTHR31904">
    <property type="entry name" value="BYPASS OF STOP CODON PROTEIN 5-RELATED"/>
    <property type="match status" value="1"/>
</dbReference>
<accession>A0A4T0X1W0</accession>
<dbReference type="AlphaFoldDB" id="A0A4T0X1W0"/>
<organism evidence="2 3">
    <name type="scientific">Pichia inconspicua</name>
    <dbReference type="NCBI Taxonomy" id="52247"/>
    <lineage>
        <taxon>Eukaryota</taxon>
        <taxon>Fungi</taxon>
        <taxon>Dikarya</taxon>
        <taxon>Ascomycota</taxon>
        <taxon>Saccharomycotina</taxon>
        <taxon>Pichiomycetes</taxon>
        <taxon>Pichiales</taxon>
        <taxon>Pichiaceae</taxon>
        <taxon>Pichia</taxon>
    </lineage>
</organism>